<reference evidence="2" key="1">
    <citation type="journal article" date="2022" name="bioRxiv">
        <title>Sequencing and chromosome-scale assembly of the giantPleurodeles waltlgenome.</title>
        <authorList>
            <person name="Brown T."/>
            <person name="Elewa A."/>
            <person name="Iarovenko S."/>
            <person name="Subramanian E."/>
            <person name="Araus A.J."/>
            <person name="Petzold A."/>
            <person name="Susuki M."/>
            <person name="Suzuki K.-i.T."/>
            <person name="Hayashi T."/>
            <person name="Toyoda A."/>
            <person name="Oliveira C."/>
            <person name="Osipova E."/>
            <person name="Leigh N.D."/>
            <person name="Simon A."/>
            <person name="Yun M.H."/>
        </authorList>
    </citation>
    <scope>NUCLEOTIDE SEQUENCE</scope>
    <source>
        <strain evidence="2">20211129_DDA</strain>
        <tissue evidence="2">Liver</tissue>
    </source>
</reference>
<protein>
    <submittedName>
        <fullName evidence="2">Uncharacterized protein</fullName>
    </submittedName>
</protein>
<dbReference type="EMBL" id="JANPWB010000015">
    <property type="protein sequence ID" value="KAJ1090573.1"/>
    <property type="molecule type" value="Genomic_DNA"/>
</dbReference>
<evidence type="ECO:0000256" key="1">
    <source>
        <dbReference type="SAM" id="MobiDB-lite"/>
    </source>
</evidence>
<sequence length="75" mass="7818">MAPHLGGTEPGTRSSQAQLGSPSQRGQVRAETQEARARWQLALTSQSGSTAQAPPAPALVASIPCSRACFPRYIA</sequence>
<evidence type="ECO:0000313" key="3">
    <source>
        <dbReference type="Proteomes" id="UP001066276"/>
    </source>
</evidence>
<accession>A0AAV7LMB9</accession>
<name>A0AAV7LMB9_PLEWA</name>
<evidence type="ECO:0000313" key="2">
    <source>
        <dbReference type="EMBL" id="KAJ1090573.1"/>
    </source>
</evidence>
<dbReference type="AlphaFoldDB" id="A0AAV7LMB9"/>
<feature type="region of interest" description="Disordered" evidence="1">
    <location>
        <begin position="1"/>
        <end position="39"/>
    </location>
</feature>
<organism evidence="2 3">
    <name type="scientific">Pleurodeles waltl</name>
    <name type="common">Iberian ribbed newt</name>
    <dbReference type="NCBI Taxonomy" id="8319"/>
    <lineage>
        <taxon>Eukaryota</taxon>
        <taxon>Metazoa</taxon>
        <taxon>Chordata</taxon>
        <taxon>Craniata</taxon>
        <taxon>Vertebrata</taxon>
        <taxon>Euteleostomi</taxon>
        <taxon>Amphibia</taxon>
        <taxon>Batrachia</taxon>
        <taxon>Caudata</taxon>
        <taxon>Salamandroidea</taxon>
        <taxon>Salamandridae</taxon>
        <taxon>Pleurodelinae</taxon>
        <taxon>Pleurodeles</taxon>
    </lineage>
</organism>
<dbReference type="Proteomes" id="UP001066276">
    <property type="component" value="Chromosome 11"/>
</dbReference>
<feature type="compositionally biased region" description="Polar residues" evidence="1">
    <location>
        <begin position="11"/>
        <end position="26"/>
    </location>
</feature>
<comment type="caution">
    <text evidence="2">The sequence shown here is derived from an EMBL/GenBank/DDBJ whole genome shotgun (WGS) entry which is preliminary data.</text>
</comment>
<gene>
    <name evidence="2" type="ORF">NDU88_003703</name>
</gene>
<keyword evidence="3" id="KW-1185">Reference proteome</keyword>
<proteinExistence type="predicted"/>